<dbReference type="EMBL" id="MU274928">
    <property type="protein sequence ID" value="KAI0085788.1"/>
    <property type="molecule type" value="Genomic_DNA"/>
</dbReference>
<organism evidence="1 2">
    <name type="scientific">Irpex rosettiformis</name>
    <dbReference type="NCBI Taxonomy" id="378272"/>
    <lineage>
        <taxon>Eukaryota</taxon>
        <taxon>Fungi</taxon>
        <taxon>Dikarya</taxon>
        <taxon>Basidiomycota</taxon>
        <taxon>Agaricomycotina</taxon>
        <taxon>Agaricomycetes</taxon>
        <taxon>Polyporales</taxon>
        <taxon>Irpicaceae</taxon>
        <taxon>Irpex</taxon>
    </lineage>
</organism>
<sequence>MPSQALVVINDASKPANIPGWRTIAKRCFEPGPHQADPYIRGMCLDLQTESPHDASKIWVKFGSSITMGEACTQHYVAHYLRNNDIPNVRVPLVYLAFKWEGYSFIVDEYIDGTTCDNSDIHRIAAAVQALIAIPSPVETPGRVGGGLIEHPFFIDRHASIEYGSVMDLQDHINGILRVTGKTRRVDFSRERGLCLCVSDLKFANFMKDRDGTIVAVDFGGYSFLPPSFFGHALEDSSLAHTLKYFLELPDFPSENLLALMSASFSLVPFGSNKIGLPKRLKDKKSL</sequence>
<proteinExistence type="predicted"/>
<gene>
    <name evidence="1" type="ORF">BDY19DRAFT_964330</name>
</gene>
<protein>
    <submittedName>
        <fullName evidence="1">Uncharacterized protein</fullName>
    </submittedName>
</protein>
<dbReference type="Proteomes" id="UP001055072">
    <property type="component" value="Unassembled WGS sequence"/>
</dbReference>
<evidence type="ECO:0000313" key="1">
    <source>
        <dbReference type="EMBL" id="KAI0085788.1"/>
    </source>
</evidence>
<accession>A0ACB8TUS5</accession>
<evidence type="ECO:0000313" key="2">
    <source>
        <dbReference type="Proteomes" id="UP001055072"/>
    </source>
</evidence>
<comment type="caution">
    <text evidence="1">The sequence shown here is derived from an EMBL/GenBank/DDBJ whole genome shotgun (WGS) entry which is preliminary data.</text>
</comment>
<name>A0ACB8TUS5_9APHY</name>
<keyword evidence="2" id="KW-1185">Reference proteome</keyword>
<reference evidence="1" key="1">
    <citation type="journal article" date="2021" name="Environ. Microbiol.">
        <title>Gene family expansions and transcriptome signatures uncover fungal adaptations to wood decay.</title>
        <authorList>
            <person name="Hage H."/>
            <person name="Miyauchi S."/>
            <person name="Viragh M."/>
            <person name="Drula E."/>
            <person name="Min B."/>
            <person name="Chaduli D."/>
            <person name="Navarro D."/>
            <person name="Favel A."/>
            <person name="Norest M."/>
            <person name="Lesage-Meessen L."/>
            <person name="Balint B."/>
            <person name="Merenyi Z."/>
            <person name="de Eugenio L."/>
            <person name="Morin E."/>
            <person name="Martinez A.T."/>
            <person name="Baldrian P."/>
            <person name="Stursova M."/>
            <person name="Martinez M.J."/>
            <person name="Novotny C."/>
            <person name="Magnuson J.K."/>
            <person name="Spatafora J.W."/>
            <person name="Maurice S."/>
            <person name="Pangilinan J."/>
            <person name="Andreopoulos W."/>
            <person name="LaButti K."/>
            <person name="Hundley H."/>
            <person name="Na H."/>
            <person name="Kuo A."/>
            <person name="Barry K."/>
            <person name="Lipzen A."/>
            <person name="Henrissat B."/>
            <person name="Riley R."/>
            <person name="Ahrendt S."/>
            <person name="Nagy L.G."/>
            <person name="Grigoriev I.V."/>
            <person name="Martin F."/>
            <person name="Rosso M.N."/>
        </authorList>
    </citation>
    <scope>NUCLEOTIDE SEQUENCE</scope>
    <source>
        <strain evidence="1">CBS 384.51</strain>
    </source>
</reference>